<name>A0A0L6UF87_9BASI</name>
<evidence type="ECO:0000256" key="1">
    <source>
        <dbReference type="SAM" id="MobiDB-lite"/>
    </source>
</evidence>
<accession>A0A0L6UF87</accession>
<reference evidence="2 3" key="1">
    <citation type="submission" date="2015-08" db="EMBL/GenBank/DDBJ databases">
        <title>Next Generation Sequencing and Analysis of the Genome of Puccinia sorghi L Schw, the Causal Agent of Maize Common Rust.</title>
        <authorList>
            <person name="Rochi L."/>
            <person name="Burguener G."/>
            <person name="Darino M."/>
            <person name="Turjanski A."/>
            <person name="Kreff E."/>
            <person name="Dieguez M.J."/>
            <person name="Sacco F."/>
        </authorList>
    </citation>
    <scope>NUCLEOTIDE SEQUENCE [LARGE SCALE GENOMIC DNA]</scope>
    <source>
        <strain evidence="2 3">RO10H11247</strain>
    </source>
</reference>
<sequence>MSFGTSEDLQQGFLSVKMILVDNSNSNGGNQTEACPNPQKWSWVWNHFNISSKPGFVICQVTPKRGQVCGAKMKQDKSSSTKSLHGHLEKIHHLSNVVFHLRYNAKSTLHSVGGAEGGESRGKRGEEGSMGGEDQTPKSWM</sequence>
<evidence type="ECO:0000313" key="3">
    <source>
        <dbReference type="Proteomes" id="UP000037035"/>
    </source>
</evidence>
<comment type="caution">
    <text evidence="2">The sequence shown here is derived from an EMBL/GenBank/DDBJ whole genome shotgun (WGS) entry which is preliminary data.</text>
</comment>
<organism evidence="2 3">
    <name type="scientific">Puccinia sorghi</name>
    <dbReference type="NCBI Taxonomy" id="27349"/>
    <lineage>
        <taxon>Eukaryota</taxon>
        <taxon>Fungi</taxon>
        <taxon>Dikarya</taxon>
        <taxon>Basidiomycota</taxon>
        <taxon>Pucciniomycotina</taxon>
        <taxon>Pucciniomycetes</taxon>
        <taxon>Pucciniales</taxon>
        <taxon>Pucciniaceae</taxon>
        <taxon>Puccinia</taxon>
    </lineage>
</organism>
<dbReference type="AlphaFoldDB" id="A0A0L6UF87"/>
<gene>
    <name evidence="2" type="ORF">VP01_658g3</name>
</gene>
<proteinExistence type="predicted"/>
<feature type="compositionally biased region" description="Basic and acidic residues" evidence="1">
    <location>
        <begin position="118"/>
        <end position="127"/>
    </location>
</feature>
<evidence type="ECO:0000313" key="2">
    <source>
        <dbReference type="EMBL" id="KNZ47224.1"/>
    </source>
</evidence>
<dbReference type="Proteomes" id="UP000037035">
    <property type="component" value="Unassembled WGS sequence"/>
</dbReference>
<evidence type="ECO:0008006" key="4">
    <source>
        <dbReference type="Google" id="ProtNLM"/>
    </source>
</evidence>
<dbReference type="VEuPathDB" id="FungiDB:VP01_658g3"/>
<dbReference type="EMBL" id="LAVV01011929">
    <property type="protein sequence ID" value="KNZ47224.1"/>
    <property type="molecule type" value="Genomic_DNA"/>
</dbReference>
<feature type="region of interest" description="Disordered" evidence="1">
    <location>
        <begin position="110"/>
        <end position="141"/>
    </location>
</feature>
<dbReference type="SMART" id="SM00614">
    <property type="entry name" value="ZnF_BED"/>
    <property type="match status" value="1"/>
</dbReference>
<protein>
    <recommendedName>
        <fullName evidence="4">BED-type domain-containing protein</fullName>
    </recommendedName>
</protein>
<keyword evidence="3" id="KW-1185">Reference proteome</keyword>